<evidence type="ECO:0000313" key="13">
    <source>
        <dbReference type="Proteomes" id="UP000240572"/>
    </source>
</evidence>
<dbReference type="SUPFAM" id="SSF48452">
    <property type="entry name" value="TPR-like"/>
    <property type="match status" value="2"/>
</dbReference>
<keyword evidence="3" id="KW-0597">Phosphoprotein</keyword>
<evidence type="ECO:0000256" key="8">
    <source>
        <dbReference type="ARBA" id="ARBA00023012"/>
    </source>
</evidence>
<dbReference type="PANTHER" id="PTHR24421">
    <property type="entry name" value="NITRATE/NITRITE SENSOR PROTEIN NARX-RELATED"/>
    <property type="match status" value="1"/>
</dbReference>
<dbReference type="Proteomes" id="UP000240572">
    <property type="component" value="Unassembled WGS sequence"/>
</dbReference>
<evidence type="ECO:0000256" key="4">
    <source>
        <dbReference type="ARBA" id="ARBA00022679"/>
    </source>
</evidence>
<evidence type="ECO:0000256" key="2">
    <source>
        <dbReference type="ARBA" id="ARBA00012438"/>
    </source>
</evidence>
<dbReference type="SUPFAM" id="SSF55874">
    <property type="entry name" value="ATPase domain of HSP90 chaperone/DNA topoisomerase II/histidine kinase"/>
    <property type="match status" value="1"/>
</dbReference>
<evidence type="ECO:0000256" key="10">
    <source>
        <dbReference type="SAM" id="Phobius"/>
    </source>
</evidence>
<keyword evidence="7" id="KW-0067">ATP-binding</keyword>
<evidence type="ECO:0000256" key="7">
    <source>
        <dbReference type="ARBA" id="ARBA00022840"/>
    </source>
</evidence>
<evidence type="ECO:0000313" key="12">
    <source>
        <dbReference type="EMBL" id="PSK91561.1"/>
    </source>
</evidence>
<proteinExistence type="predicted"/>
<gene>
    <name evidence="12" type="ORF">B0I18_105144</name>
</gene>
<accession>A0A2P8D2W4</accession>
<comment type="catalytic activity">
    <reaction evidence="1">
        <text>ATP + protein L-histidine = ADP + protein N-phospho-L-histidine.</text>
        <dbReference type="EC" id="2.7.13.3"/>
    </reaction>
</comment>
<evidence type="ECO:0000256" key="3">
    <source>
        <dbReference type="ARBA" id="ARBA00022553"/>
    </source>
</evidence>
<dbReference type="GO" id="GO:0005524">
    <property type="term" value="F:ATP binding"/>
    <property type="evidence" value="ECO:0007669"/>
    <property type="project" value="UniProtKB-KW"/>
</dbReference>
<dbReference type="PANTHER" id="PTHR24421:SF10">
    <property type="entry name" value="NITRATE_NITRITE SENSOR PROTEIN NARQ"/>
    <property type="match status" value="1"/>
</dbReference>
<dbReference type="SMART" id="SM00028">
    <property type="entry name" value="TPR"/>
    <property type="match status" value="3"/>
</dbReference>
<dbReference type="AlphaFoldDB" id="A0A2P8D2W4"/>
<dbReference type="Pfam" id="PF02518">
    <property type="entry name" value="HATPase_c"/>
    <property type="match status" value="1"/>
</dbReference>
<sequence>MGAIRCKIILWLFPFILLGYKSHAQPHPLSLKDSVAFEALATAYNNIVNSNAARADSIAVVFFLRARQLSNEDYMGRGATLISTTRMALKKTDEAVAWYDKAQHYFVHAKNYLWKGYAALNMGILFSRRYDFENGFLYLNQSVQDFEKAGDIDMVVSAYVSISNAFHDAKNYAKGIEYARAALKTAATHPAVKDYYRWDAFNVLAINYDDNKEYEKAIHTHLQALPYAGNRVHSTYNNLGNTYKKSGRTDSAIHYLSRSLESLRENPPGWGLDYHKATVYGNFTDVYRIQKKYLPANSFLDSALYYAQKSESPEKLLDAYEYAYLLKKDMQQYKPALAFLEKYMALKDSLLNEEKTTAMLNLQEKYQAGKKQAIIEQQKQEIAKREQWLWVGGIGLLAGCIATCFIFALNKSRQEQKLQREIFNRQAAETKALFDGEQNERIRIARDLHDGVGQMLSLVKMSLSTLETGDVAVQKAMALTDKTIDEVRYVSHNLLPQELNFGILRALENLAEKVNASGTTKMNIDIPGQIQTLQFEMQNELSIYRIVQEVVNNMLKHAGASEINLSVKYKDNQVLIAVNDNGRGIDLKDIDNSKGMGWKNINARVHMLDGKINVKSEQLSGTQIEITLPSNGAN</sequence>
<dbReference type="Gene3D" id="3.30.565.10">
    <property type="entry name" value="Histidine kinase-like ATPase, C-terminal domain"/>
    <property type="match status" value="1"/>
</dbReference>
<dbReference type="InterPro" id="IPR011712">
    <property type="entry name" value="Sig_transdc_His_kin_sub3_dim/P"/>
</dbReference>
<dbReference type="InterPro" id="IPR005467">
    <property type="entry name" value="His_kinase_dom"/>
</dbReference>
<dbReference type="EMBL" id="PYGD01000005">
    <property type="protein sequence ID" value="PSK91561.1"/>
    <property type="molecule type" value="Genomic_DNA"/>
</dbReference>
<dbReference type="InterPro" id="IPR019734">
    <property type="entry name" value="TPR_rpt"/>
</dbReference>
<dbReference type="PROSITE" id="PS50109">
    <property type="entry name" value="HIS_KIN"/>
    <property type="match status" value="1"/>
</dbReference>
<dbReference type="OrthoDB" id="617348at2"/>
<dbReference type="CDD" id="cd16917">
    <property type="entry name" value="HATPase_UhpB-NarQ-NarX-like"/>
    <property type="match status" value="1"/>
</dbReference>
<evidence type="ECO:0000256" key="5">
    <source>
        <dbReference type="ARBA" id="ARBA00022741"/>
    </source>
</evidence>
<dbReference type="InterPro" id="IPR050482">
    <property type="entry name" value="Sensor_HK_TwoCompSys"/>
</dbReference>
<dbReference type="Pfam" id="PF13181">
    <property type="entry name" value="TPR_8"/>
    <property type="match status" value="1"/>
</dbReference>
<dbReference type="InterPro" id="IPR011990">
    <property type="entry name" value="TPR-like_helical_dom_sf"/>
</dbReference>
<feature type="transmembrane region" description="Helical" evidence="10">
    <location>
        <begin position="388"/>
        <end position="410"/>
    </location>
</feature>
<evidence type="ECO:0000259" key="11">
    <source>
        <dbReference type="PROSITE" id="PS50109"/>
    </source>
</evidence>
<keyword evidence="9" id="KW-0802">TPR repeat</keyword>
<dbReference type="Pfam" id="PF07730">
    <property type="entry name" value="HisKA_3"/>
    <property type="match status" value="1"/>
</dbReference>
<protein>
    <recommendedName>
        <fullName evidence="2">histidine kinase</fullName>
        <ecNumber evidence="2">2.7.13.3</ecNumber>
    </recommendedName>
</protein>
<evidence type="ECO:0000256" key="9">
    <source>
        <dbReference type="PROSITE-ProRule" id="PRU00339"/>
    </source>
</evidence>
<evidence type="ECO:0000256" key="1">
    <source>
        <dbReference type="ARBA" id="ARBA00000085"/>
    </source>
</evidence>
<dbReference type="GO" id="GO:0016020">
    <property type="term" value="C:membrane"/>
    <property type="evidence" value="ECO:0007669"/>
    <property type="project" value="InterPro"/>
</dbReference>
<keyword evidence="10" id="KW-0472">Membrane</keyword>
<keyword evidence="5" id="KW-0547">Nucleotide-binding</keyword>
<dbReference type="Gene3D" id="1.25.40.10">
    <property type="entry name" value="Tetratricopeptide repeat domain"/>
    <property type="match status" value="2"/>
</dbReference>
<dbReference type="EC" id="2.7.13.3" evidence="2"/>
<keyword evidence="13" id="KW-1185">Reference proteome</keyword>
<feature type="repeat" description="TPR" evidence="9">
    <location>
        <begin position="233"/>
        <end position="266"/>
    </location>
</feature>
<keyword evidence="10" id="KW-1133">Transmembrane helix</keyword>
<keyword evidence="10" id="KW-0812">Transmembrane</keyword>
<name>A0A2P8D2W4_9BACT</name>
<dbReference type="GO" id="GO:0046983">
    <property type="term" value="F:protein dimerization activity"/>
    <property type="evidence" value="ECO:0007669"/>
    <property type="project" value="InterPro"/>
</dbReference>
<keyword evidence="6" id="KW-0418">Kinase</keyword>
<dbReference type="Gene3D" id="1.20.5.1930">
    <property type="match status" value="1"/>
</dbReference>
<keyword evidence="8" id="KW-0902">Two-component regulatory system</keyword>
<reference evidence="12 13" key="1">
    <citation type="submission" date="2018-03" db="EMBL/GenBank/DDBJ databases">
        <title>Genomic Encyclopedia of Type Strains, Phase III (KMG-III): the genomes of soil and plant-associated and newly described type strains.</title>
        <authorList>
            <person name="Whitman W."/>
        </authorList>
    </citation>
    <scope>NUCLEOTIDE SEQUENCE [LARGE SCALE GENOMIC DNA]</scope>
    <source>
        <strain evidence="12 13">CGMCC 1.12700</strain>
    </source>
</reference>
<comment type="caution">
    <text evidence="12">The sequence shown here is derived from an EMBL/GenBank/DDBJ whole genome shotgun (WGS) entry which is preliminary data.</text>
</comment>
<dbReference type="GO" id="GO:0000155">
    <property type="term" value="F:phosphorelay sensor kinase activity"/>
    <property type="evidence" value="ECO:0007669"/>
    <property type="project" value="InterPro"/>
</dbReference>
<dbReference type="SMART" id="SM00387">
    <property type="entry name" value="HATPase_c"/>
    <property type="match status" value="1"/>
</dbReference>
<dbReference type="InterPro" id="IPR003594">
    <property type="entry name" value="HATPase_dom"/>
</dbReference>
<dbReference type="InterPro" id="IPR036890">
    <property type="entry name" value="HATPase_C_sf"/>
</dbReference>
<dbReference type="PROSITE" id="PS50005">
    <property type="entry name" value="TPR"/>
    <property type="match status" value="1"/>
</dbReference>
<organism evidence="12 13">
    <name type="scientific">Taibaiella chishuiensis</name>
    <dbReference type="NCBI Taxonomy" id="1434707"/>
    <lineage>
        <taxon>Bacteria</taxon>
        <taxon>Pseudomonadati</taxon>
        <taxon>Bacteroidota</taxon>
        <taxon>Chitinophagia</taxon>
        <taxon>Chitinophagales</taxon>
        <taxon>Chitinophagaceae</taxon>
        <taxon>Taibaiella</taxon>
    </lineage>
</organism>
<keyword evidence="4" id="KW-0808">Transferase</keyword>
<feature type="domain" description="Histidine kinase" evidence="11">
    <location>
        <begin position="539"/>
        <end position="632"/>
    </location>
</feature>
<evidence type="ECO:0000256" key="6">
    <source>
        <dbReference type="ARBA" id="ARBA00022777"/>
    </source>
</evidence>